<comment type="caution">
    <text evidence="1">The sequence shown here is derived from an EMBL/GenBank/DDBJ whole genome shotgun (WGS) entry which is preliminary data.</text>
</comment>
<organism evidence="1 2">
    <name type="scientific">Meridianimarinicoccus roseus</name>
    <dbReference type="NCBI Taxonomy" id="2072018"/>
    <lineage>
        <taxon>Bacteria</taxon>
        <taxon>Pseudomonadati</taxon>
        <taxon>Pseudomonadota</taxon>
        <taxon>Alphaproteobacteria</taxon>
        <taxon>Rhodobacterales</taxon>
        <taxon>Paracoccaceae</taxon>
        <taxon>Meridianimarinicoccus</taxon>
    </lineage>
</organism>
<dbReference type="EMBL" id="QGKU01000003">
    <property type="protein sequence ID" value="PWR04531.1"/>
    <property type="molecule type" value="Genomic_DNA"/>
</dbReference>
<accession>A0A2V2LK95</accession>
<dbReference type="RefSeq" id="WP_109809833.1">
    <property type="nucleotide sequence ID" value="NZ_QGKU01000003.1"/>
</dbReference>
<reference evidence="1 2" key="1">
    <citation type="submission" date="2018-05" db="EMBL/GenBank/DDBJ databases">
        <title>Rhodobacteraceae gen. nov., sp. nov. isolated from sea water.</title>
        <authorList>
            <person name="Ren Y."/>
        </authorList>
    </citation>
    <scope>NUCLEOTIDE SEQUENCE [LARGE SCALE GENOMIC DNA]</scope>
    <source>
        <strain evidence="1 2">TG-679</strain>
    </source>
</reference>
<dbReference type="AlphaFoldDB" id="A0A2V2LK95"/>
<sequence>MTARKLDASKDAFRLRWCAAPLHDVTPITADWLHWPAKEALHTLFGAQDGQNLALPRAPEPALSSG</sequence>
<evidence type="ECO:0000313" key="2">
    <source>
        <dbReference type="Proteomes" id="UP000245680"/>
    </source>
</evidence>
<protein>
    <submittedName>
        <fullName evidence="1">Uncharacterized protein</fullName>
    </submittedName>
</protein>
<name>A0A2V2LK95_9RHOB</name>
<proteinExistence type="predicted"/>
<keyword evidence="2" id="KW-1185">Reference proteome</keyword>
<dbReference type="Proteomes" id="UP000245680">
    <property type="component" value="Unassembled WGS sequence"/>
</dbReference>
<gene>
    <name evidence="1" type="ORF">DKT77_00765</name>
</gene>
<evidence type="ECO:0000313" key="1">
    <source>
        <dbReference type="EMBL" id="PWR04531.1"/>
    </source>
</evidence>